<dbReference type="EMBL" id="CP108222">
    <property type="protein sequence ID" value="WTT22580.1"/>
    <property type="molecule type" value="Genomic_DNA"/>
</dbReference>
<dbReference type="Gene3D" id="3.40.50.620">
    <property type="entry name" value="HUPs"/>
    <property type="match status" value="2"/>
</dbReference>
<feature type="domain" description="UspA" evidence="2">
    <location>
        <begin position="1"/>
        <end position="137"/>
    </location>
</feature>
<dbReference type="AlphaFoldDB" id="A0AAU2ADG9"/>
<comment type="similarity">
    <text evidence="1">Belongs to the universal stress protein A family.</text>
</comment>
<proteinExistence type="inferred from homology"/>
<dbReference type="Pfam" id="PF00582">
    <property type="entry name" value="Usp"/>
    <property type="match status" value="2"/>
</dbReference>
<name>A0AAU2ADG9_9ACTN</name>
<dbReference type="PANTHER" id="PTHR46268">
    <property type="entry name" value="STRESS RESPONSE PROTEIN NHAX"/>
    <property type="match status" value="1"/>
</dbReference>
<gene>
    <name evidence="3" type="ORF">OHA22_47105</name>
</gene>
<reference evidence="3" key="1">
    <citation type="submission" date="2022-10" db="EMBL/GenBank/DDBJ databases">
        <title>The complete genomes of actinobacterial strains from the NBC collection.</title>
        <authorList>
            <person name="Joergensen T.S."/>
            <person name="Alvarez Arevalo M."/>
            <person name="Sterndorff E.B."/>
            <person name="Faurdal D."/>
            <person name="Vuksanovic O."/>
            <person name="Mourched A.-S."/>
            <person name="Charusanti P."/>
            <person name="Shaw S."/>
            <person name="Blin K."/>
            <person name="Weber T."/>
        </authorList>
    </citation>
    <scope>NUCLEOTIDE SEQUENCE</scope>
    <source>
        <strain evidence="3">NBC_00093</strain>
    </source>
</reference>
<evidence type="ECO:0000259" key="2">
    <source>
        <dbReference type="Pfam" id="PF00582"/>
    </source>
</evidence>
<dbReference type="SUPFAM" id="SSF52402">
    <property type="entry name" value="Adenine nucleotide alpha hydrolases-like"/>
    <property type="match status" value="2"/>
</dbReference>
<evidence type="ECO:0000256" key="1">
    <source>
        <dbReference type="ARBA" id="ARBA00008791"/>
    </source>
</evidence>
<dbReference type="PRINTS" id="PR01438">
    <property type="entry name" value="UNVRSLSTRESS"/>
</dbReference>
<protein>
    <submittedName>
        <fullName evidence="3">Universal stress protein</fullName>
    </submittedName>
</protein>
<accession>A0AAU2ADG9</accession>
<dbReference type="InterPro" id="IPR006016">
    <property type="entry name" value="UspA"/>
</dbReference>
<evidence type="ECO:0000313" key="3">
    <source>
        <dbReference type="EMBL" id="WTT22580.1"/>
    </source>
</evidence>
<dbReference type="InterPro" id="IPR006015">
    <property type="entry name" value="Universal_stress_UspA"/>
</dbReference>
<dbReference type="InterPro" id="IPR014729">
    <property type="entry name" value="Rossmann-like_a/b/a_fold"/>
</dbReference>
<organism evidence="3">
    <name type="scientific">Streptomyces sp. NBC_00093</name>
    <dbReference type="NCBI Taxonomy" id="2975649"/>
    <lineage>
        <taxon>Bacteria</taxon>
        <taxon>Bacillati</taxon>
        <taxon>Actinomycetota</taxon>
        <taxon>Actinomycetes</taxon>
        <taxon>Kitasatosporales</taxon>
        <taxon>Streptomycetaceae</taxon>
        <taxon>Streptomyces</taxon>
    </lineage>
</organism>
<dbReference type="PANTHER" id="PTHR46268:SF6">
    <property type="entry name" value="UNIVERSAL STRESS PROTEIN UP12"/>
    <property type="match status" value="1"/>
</dbReference>
<sequence length="300" mass="31352">MVRSVVVGLDGSAESRAAAEWAAREAKRRFLPLELVHVWEAVPAPMALAPLLGVPPADGRGSILREAAEEVRLRHPGLDVIVDQVPGRPAEVLTKAAKDAALMVLGSRGLGGIGGFLVGSVGQAVVAQAEQPVVLVRAGERLADGHATDPSAVPFAGTPFGPVVLGLDTDSPDDAVITFAFEAAARRVTPLRIVHAWSLPPYFAYGLPADPELDALLAKQDAAALAEVLHRWKEKYPAVTVVEESRAGSPAVHLVDASREASLVVVGRRVRRSPLGAHIGPVTHAVLHHAAAPVAVVAHD</sequence>
<feature type="domain" description="UspA" evidence="2">
    <location>
        <begin position="161"/>
        <end position="297"/>
    </location>
</feature>